<evidence type="ECO:0000313" key="3">
    <source>
        <dbReference type="EMBL" id="CAD7575857.1"/>
    </source>
</evidence>
<gene>
    <name evidence="3" type="ORF">TCMB3V08_LOCUS8435</name>
</gene>
<keyword evidence="2" id="KW-0472">Membrane</keyword>
<reference evidence="3" key="1">
    <citation type="submission" date="2020-11" db="EMBL/GenBank/DDBJ databases">
        <authorList>
            <person name="Tran Van P."/>
        </authorList>
    </citation>
    <scope>NUCLEOTIDE SEQUENCE</scope>
</reference>
<feature type="region of interest" description="Disordered" evidence="1">
    <location>
        <begin position="71"/>
        <end position="95"/>
    </location>
</feature>
<name>A0A7R9JAR3_TIMCA</name>
<accession>A0A7R9JAR3</accession>
<feature type="compositionally biased region" description="Basic and acidic residues" evidence="1">
    <location>
        <begin position="124"/>
        <end position="134"/>
    </location>
</feature>
<evidence type="ECO:0000256" key="2">
    <source>
        <dbReference type="SAM" id="Phobius"/>
    </source>
</evidence>
<dbReference type="EMBL" id="OE183631">
    <property type="protein sequence ID" value="CAD7575857.1"/>
    <property type="molecule type" value="Genomic_DNA"/>
</dbReference>
<protein>
    <submittedName>
        <fullName evidence="3">(California timema) hypothetical protein</fullName>
    </submittedName>
</protein>
<keyword evidence="2" id="KW-0812">Transmembrane</keyword>
<proteinExistence type="predicted"/>
<feature type="compositionally biased region" description="Basic and acidic residues" evidence="1">
    <location>
        <begin position="75"/>
        <end position="84"/>
    </location>
</feature>
<evidence type="ECO:0000256" key="1">
    <source>
        <dbReference type="SAM" id="MobiDB-lite"/>
    </source>
</evidence>
<organism evidence="3">
    <name type="scientific">Timema californicum</name>
    <name type="common">California timema</name>
    <name type="synonym">Walking stick</name>
    <dbReference type="NCBI Taxonomy" id="61474"/>
    <lineage>
        <taxon>Eukaryota</taxon>
        <taxon>Metazoa</taxon>
        <taxon>Ecdysozoa</taxon>
        <taxon>Arthropoda</taxon>
        <taxon>Hexapoda</taxon>
        <taxon>Insecta</taxon>
        <taxon>Pterygota</taxon>
        <taxon>Neoptera</taxon>
        <taxon>Polyneoptera</taxon>
        <taxon>Phasmatodea</taxon>
        <taxon>Timematodea</taxon>
        <taxon>Timematoidea</taxon>
        <taxon>Timematidae</taxon>
        <taxon>Timema</taxon>
    </lineage>
</organism>
<keyword evidence="2" id="KW-1133">Transmembrane helix</keyword>
<dbReference type="AlphaFoldDB" id="A0A7R9JAR3"/>
<feature type="region of interest" description="Disordered" evidence="1">
    <location>
        <begin position="124"/>
        <end position="147"/>
    </location>
</feature>
<feature type="transmembrane region" description="Helical" evidence="2">
    <location>
        <begin position="41"/>
        <end position="62"/>
    </location>
</feature>
<sequence length="147" mass="15920">MAAVSLYCRYIDGSSVATVPEVRVELRWFVTATQPAHCSRIAAVSMIWVVILVLLGLFLAFVDTRRPDNYPPVSHDYKGGHDSPDSTPRSPADVDEGVHYAATYSTVGMARSVVIADAPDDHVGAGLRPTEKPLRQPADTAVQGWEA</sequence>